<evidence type="ECO:0000259" key="2">
    <source>
        <dbReference type="Pfam" id="PF00582"/>
    </source>
</evidence>
<dbReference type="eggNOG" id="arCOG00449">
    <property type="taxonomic scope" value="Archaea"/>
</dbReference>
<dbReference type="Gene3D" id="3.40.50.12370">
    <property type="match status" value="1"/>
</dbReference>
<dbReference type="GeneID" id="14403905"/>
<accession>L0K0C4</accession>
<dbReference type="PRINTS" id="PR01438">
    <property type="entry name" value="UNVRSLSTRESS"/>
</dbReference>
<dbReference type="SUPFAM" id="SSF52402">
    <property type="entry name" value="Adenine nucleotide alpha hydrolases-like"/>
    <property type="match status" value="2"/>
</dbReference>
<dbReference type="Proteomes" id="UP000010878">
    <property type="component" value="Chromosome"/>
</dbReference>
<comment type="similarity">
    <text evidence="1">Belongs to the universal stress protein A family.</text>
</comment>
<dbReference type="PANTHER" id="PTHR46268">
    <property type="entry name" value="STRESS RESPONSE PROTEIN NHAX"/>
    <property type="match status" value="1"/>
</dbReference>
<dbReference type="CDD" id="cd00293">
    <property type="entry name" value="USP-like"/>
    <property type="match status" value="2"/>
</dbReference>
<feature type="domain" description="UspA" evidence="2">
    <location>
        <begin position="12"/>
        <end position="144"/>
    </location>
</feature>
<dbReference type="OrthoDB" id="43026at2157"/>
<dbReference type="EMBL" id="CP003929">
    <property type="protein sequence ID" value="AGB38000.1"/>
    <property type="molecule type" value="Genomic_DNA"/>
</dbReference>
<evidence type="ECO:0000256" key="1">
    <source>
        <dbReference type="ARBA" id="ARBA00008791"/>
    </source>
</evidence>
<protein>
    <submittedName>
        <fullName evidence="3">Universal stress protein UspA-like protein</fullName>
    </submittedName>
</protein>
<dbReference type="AlphaFoldDB" id="L0K0C4"/>
<dbReference type="KEGG" id="nou:Natoc_2221"/>
<dbReference type="Pfam" id="PF00582">
    <property type="entry name" value="Usp"/>
    <property type="match status" value="2"/>
</dbReference>
<evidence type="ECO:0000313" key="4">
    <source>
        <dbReference type="Proteomes" id="UP000010878"/>
    </source>
</evidence>
<sequence length="308" mass="32414">MEGDGTAGEQYTIVVALSNPAAVEQLLRSASDLATRHDGRIHAIAIEHKPVNSPFLMFSDEHISAEYAEESTQLLERAEDVSEVPITTDLRVDSNVPSAIRGVVDQVDANVLLMGWRERASTADAILGSSVDPILRRPPCDVLVERMGTVADGVETVLVPTVGGPHAGLASDVAAAVAAMNGATVTVLSVVTGEGPMADPDAARRKVRRTAAQFPDVPVEQRVVNAPDSAAGILEVAVDHDLVVLGATGTGLVRPPVIGSVADTVARESDCPVLIAKRRAESRLERLFERVGSISDRLTGSSGGTRRR</sequence>
<name>L0K0C4_9EURY</name>
<gene>
    <name evidence="3" type="ORF">Natoc_2221</name>
</gene>
<evidence type="ECO:0000313" key="3">
    <source>
        <dbReference type="EMBL" id="AGB38000.1"/>
    </source>
</evidence>
<keyword evidence="4" id="KW-1185">Reference proteome</keyword>
<dbReference type="InterPro" id="IPR006016">
    <property type="entry name" value="UspA"/>
</dbReference>
<dbReference type="HOGENOM" id="CLU_082639_0_0_2"/>
<feature type="domain" description="UspA" evidence="2">
    <location>
        <begin position="155"/>
        <end position="277"/>
    </location>
</feature>
<dbReference type="InterPro" id="IPR006015">
    <property type="entry name" value="Universal_stress_UspA"/>
</dbReference>
<dbReference type="PANTHER" id="PTHR46268:SF6">
    <property type="entry name" value="UNIVERSAL STRESS PROTEIN UP12"/>
    <property type="match status" value="1"/>
</dbReference>
<dbReference type="RefSeq" id="WP_015321443.1">
    <property type="nucleotide sequence ID" value="NC_019974.1"/>
</dbReference>
<dbReference type="STRING" id="694430.Natoc_2221"/>
<proteinExistence type="inferred from homology"/>
<organism evidence="3 4">
    <name type="scientific">Natronococcus occultus SP4</name>
    <dbReference type="NCBI Taxonomy" id="694430"/>
    <lineage>
        <taxon>Archaea</taxon>
        <taxon>Methanobacteriati</taxon>
        <taxon>Methanobacteriota</taxon>
        <taxon>Stenosarchaea group</taxon>
        <taxon>Halobacteria</taxon>
        <taxon>Halobacteriales</taxon>
        <taxon>Natrialbaceae</taxon>
        <taxon>Natronococcus</taxon>
    </lineage>
</organism>
<reference evidence="3 4" key="1">
    <citation type="submission" date="2012-11" db="EMBL/GenBank/DDBJ databases">
        <title>FINISHED of Natronococcus occultus SP4, DSM 3396.</title>
        <authorList>
            <consortium name="DOE Joint Genome Institute"/>
            <person name="Eisen J."/>
            <person name="Huntemann M."/>
            <person name="Wei C.-L."/>
            <person name="Han J."/>
            <person name="Detter J.C."/>
            <person name="Han C."/>
            <person name="Tapia R."/>
            <person name="Chen A."/>
            <person name="Kyrpides N."/>
            <person name="Mavromatis K."/>
            <person name="Markowitz V."/>
            <person name="Szeto E."/>
            <person name="Ivanova N."/>
            <person name="Mikhailova N."/>
            <person name="Ovchinnikova G."/>
            <person name="Pagani I."/>
            <person name="Pati A."/>
            <person name="Goodwin L."/>
            <person name="Nordberg H.P."/>
            <person name="Cantor M.N."/>
            <person name="Hua S.X."/>
            <person name="Woyke T."/>
            <person name="Eisen J."/>
            <person name="Klenk H.-P."/>
            <person name="Klenk H.-P."/>
        </authorList>
    </citation>
    <scope>NUCLEOTIDE SEQUENCE [LARGE SCALE GENOMIC DNA]</scope>
    <source>
        <strain evidence="3 4">SP4</strain>
    </source>
</reference>